<feature type="region of interest" description="Disordered" evidence="1">
    <location>
        <begin position="309"/>
        <end position="328"/>
    </location>
</feature>
<evidence type="ECO:0008006" key="4">
    <source>
        <dbReference type="Google" id="ProtNLM"/>
    </source>
</evidence>
<accession>A0ABV9YTT1</accession>
<organism evidence="2 3">
    <name type="scientific">Actinomycetospora atypica</name>
    <dbReference type="NCBI Taxonomy" id="1290095"/>
    <lineage>
        <taxon>Bacteria</taxon>
        <taxon>Bacillati</taxon>
        <taxon>Actinomycetota</taxon>
        <taxon>Actinomycetes</taxon>
        <taxon>Pseudonocardiales</taxon>
        <taxon>Pseudonocardiaceae</taxon>
        <taxon>Actinomycetospora</taxon>
    </lineage>
</organism>
<evidence type="ECO:0000313" key="2">
    <source>
        <dbReference type="EMBL" id="MFC5065271.1"/>
    </source>
</evidence>
<feature type="non-terminal residue" evidence="2">
    <location>
        <position position="588"/>
    </location>
</feature>
<dbReference type="Gene3D" id="1.25.40.10">
    <property type="entry name" value="Tetratricopeptide repeat domain"/>
    <property type="match status" value="1"/>
</dbReference>
<reference evidence="3" key="1">
    <citation type="journal article" date="2019" name="Int. J. Syst. Evol. Microbiol.">
        <title>The Global Catalogue of Microorganisms (GCM) 10K type strain sequencing project: providing services to taxonomists for standard genome sequencing and annotation.</title>
        <authorList>
            <consortium name="The Broad Institute Genomics Platform"/>
            <consortium name="The Broad Institute Genome Sequencing Center for Infectious Disease"/>
            <person name="Wu L."/>
            <person name="Ma J."/>
        </authorList>
    </citation>
    <scope>NUCLEOTIDE SEQUENCE [LARGE SCALE GENOMIC DNA]</scope>
    <source>
        <strain evidence="3">CGMCC 4.7093</strain>
    </source>
</reference>
<protein>
    <recommendedName>
        <fullName evidence="4">LuxR family transcriptional regulator</fullName>
    </recommendedName>
</protein>
<proteinExistence type="predicted"/>
<keyword evidence="3" id="KW-1185">Reference proteome</keyword>
<dbReference type="EMBL" id="JBHSIV010000033">
    <property type="protein sequence ID" value="MFC5065271.1"/>
    <property type="molecule type" value="Genomic_DNA"/>
</dbReference>
<comment type="caution">
    <text evidence="2">The sequence shown here is derived from an EMBL/GenBank/DDBJ whole genome shotgun (WGS) entry which is preliminary data.</text>
</comment>
<dbReference type="InterPro" id="IPR011990">
    <property type="entry name" value="TPR-like_helical_dom_sf"/>
</dbReference>
<sequence length="588" mass="60703">MRNPTDSTTTTELEQALATGHGPVVVTGARTSAVVAAVGDVLPRVLDGHAVLVVDPEEHDLADVLATATAPVVVLVTDARPDVLDRLPELGERLDADRRLVLTTRPGFLGAALAPVDAVVVPGGPLDGVAPAGLSGPARAVVDAVVDRDRLGVAGALDEGELAALVGTTGPLTDAVDEAVLAGLVRLATRGGAPHLAPDPSAVDQADGPAGRPVTAEFGRRLRDAGDPARLVVPGRVAVARGDAGLAPVLLGHLDPDEVPVDVAWAVAVAAEEHGLDHAAERWHLSVAVRDTDDAPGSRRAAVVAEPRLGHPEAARDLPAGTPDGDRPAQHALARLALVPDGEGRDDARRRFALAAAADADLAAGAAAALAHLHLADGDDEAALTRLRQAAGSSVRRLAVSARTTTIPVLARLGRLTEAQDATDDLAAFLTTADPASAHEALVLARAAIHRRRGDLDAAAEVLRAAGGGVQVAAATAELDLQGDRWEGLLDDDRLEWRHLHRPRRDRPELSRRGHGPTDPVRRLWAARGEAAFRGRRYELAAECFGEVATVRDRVGDGAAARLGVIALREGDAESAPGHLEVGAASAD</sequence>
<evidence type="ECO:0000256" key="1">
    <source>
        <dbReference type="SAM" id="MobiDB-lite"/>
    </source>
</evidence>
<dbReference type="RefSeq" id="WP_378038603.1">
    <property type="nucleotide sequence ID" value="NZ_JBHSIV010000033.1"/>
</dbReference>
<dbReference type="Proteomes" id="UP001595947">
    <property type="component" value="Unassembled WGS sequence"/>
</dbReference>
<name>A0ABV9YTT1_9PSEU</name>
<evidence type="ECO:0000313" key="3">
    <source>
        <dbReference type="Proteomes" id="UP001595947"/>
    </source>
</evidence>
<gene>
    <name evidence="2" type="ORF">ACFPBZ_23855</name>
</gene>